<keyword evidence="3" id="KW-0732">Signal</keyword>
<evidence type="ECO:0000256" key="2">
    <source>
        <dbReference type="ARBA" id="ARBA00022737"/>
    </source>
</evidence>
<proteinExistence type="predicted"/>
<dbReference type="Gene3D" id="3.80.10.10">
    <property type="entry name" value="Ribonuclease Inhibitor"/>
    <property type="match status" value="1"/>
</dbReference>
<organism evidence="4 5">
    <name type="scientific">Oxobacter pfennigii</name>
    <dbReference type="NCBI Taxonomy" id="36849"/>
    <lineage>
        <taxon>Bacteria</taxon>
        <taxon>Bacillati</taxon>
        <taxon>Bacillota</taxon>
        <taxon>Clostridia</taxon>
        <taxon>Eubacteriales</taxon>
        <taxon>Clostridiaceae</taxon>
        <taxon>Oxobacter</taxon>
    </lineage>
</organism>
<evidence type="ECO:0000256" key="3">
    <source>
        <dbReference type="SAM" id="SignalP"/>
    </source>
</evidence>
<comment type="caution">
    <text evidence="4">The sequence shown here is derived from an EMBL/GenBank/DDBJ whole genome shotgun (WGS) entry which is preliminary data.</text>
</comment>
<dbReference type="AlphaFoldDB" id="A0A0P8YH14"/>
<evidence type="ECO:0000313" key="4">
    <source>
        <dbReference type="EMBL" id="KPU46388.1"/>
    </source>
</evidence>
<reference evidence="4 5" key="1">
    <citation type="submission" date="2015-09" db="EMBL/GenBank/DDBJ databases">
        <title>Genome sequence of Oxobacter pfennigii DSM 3222.</title>
        <authorList>
            <person name="Poehlein A."/>
            <person name="Bengelsdorf F.R."/>
            <person name="Schiel-Bengelsdorf B."/>
            <person name="Duerre P."/>
            <person name="Daniel R."/>
        </authorList>
    </citation>
    <scope>NUCLEOTIDE SEQUENCE [LARGE SCALE GENOMIC DNA]</scope>
    <source>
        <strain evidence="4 5">DSM 3222</strain>
    </source>
</reference>
<dbReference type="InterPro" id="IPR050836">
    <property type="entry name" value="SDS22/Internalin_LRR"/>
</dbReference>
<dbReference type="OrthoDB" id="1910526at2"/>
<dbReference type="RefSeq" id="WP_054873174.1">
    <property type="nucleotide sequence ID" value="NZ_LKET01000002.1"/>
</dbReference>
<dbReference type="PANTHER" id="PTHR46652">
    <property type="entry name" value="LEUCINE-RICH REPEAT AND IQ DOMAIN-CONTAINING PROTEIN 1-RELATED"/>
    <property type="match status" value="1"/>
</dbReference>
<feature type="signal peptide" evidence="3">
    <location>
        <begin position="1"/>
        <end position="21"/>
    </location>
</feature>
<evidence type="ECO:0000256" key="1">
    <source>
        <dbReference type="ARBA" id="ARBA00022614"/>
    </source>
</evidence>
<dbReference type="PROSITE" id="PS51257">
    <property type="entry name" value="PROKAR_LIPOPROTEIN"/>
    <property type="match status" value="1"/>
</dbReference>
<feature type="chain" id="PRO_5006154474" evidence="3">
    <location>
        <begin position="22"/>
        <end position="328"/>
    </location>
</feature>
<name>A0A0P8YH14_9CLOT</name>
<dbReference type="Proteomes" id="UP000050326">
    <property type="component" value="Unassembled WGS sequence"/>
</dbReference>
<protein>
    <submittedName>
        <fullName evidence="4">Internalin-A</fullName>
    </submittedName>
</protein>
<dbReference type="STRING" id="36849.OXPF_00050"/>
<accession>A0A0P8YH14</accession>
<dbReference type="PANTHER" id="PTHR46652:SF3">
    <property type="entry name" value="LEUCINE-RICH REPEAT-CONTAINING PROTEIN 9"/>
    <property type="match status" value="1"/>
</dbReference>
<gene>
    <name evidence="4" type="primary">inlA_1</name>
    <name evidence="4" type="ORF">OXPF_00050</name>
</gene>
<sequence>MKKIIILVSLCTSLLLSSCHSNDSELLYGKYPEPLLIAVGVNPNVNKDYKELTREDLKKVLNFHFIKMDDEGQPLEQYGFEDNKEYDFSIILEMPNMTHLDIDLGREIRLKDYSILKKLHNLESLRIGNITDKDIENIIGLNSLDSLSIVHSKITNIDFLKNLNQLDSFYLYDVPDVQNFNPLKYLKNVRAINIVNCDVSEVQLDTIPDMTTLQFMSLSVNNIKNIVKFPKMANLQYLSLVNNPLINFNIPSDTLPNLKSLTLDGTLITDADNINGVDSIEMIYLFRTGIKRVAPLKKFKNLKTVYCDENIIEDEEYMESLGINVDGE</sequence>
<dbReference type="InterPro" id="IPR032675">
    <property type="entry name" value="LRR_dom_sf"/>
</dbReference>
<evidence type="ECO:0000313" key="5">
    <source>
        <dbReference type="Proteomes" id="UP000050326"/>
    </source>
</evidence>
<keyword evidence="2" id="KW-0677">Repeat</keyword>
<keyword evidence="5" id="KW-1185">Reference proteome</keyword>
<dbReference type="SUPFAM" id="SSF52058">
    <property type="entry name" value="L domain-like"/>
    <property type="match status" value="1"/>
</dbReference>
<keyword evidence="1" id="KW-0433">Leucine-rich repeat</keyword>
<dbReference type="EMBL" id="LKET01000002">
    <property type="protein sequence ID" value="KPU46388.1"/>
    <property type="molecule type" value="Genomic_DNA"/>
</dbReference>